<evidence type="ECO:0000256" key="1">
    <source>
        <dbReference type="SAM" id="Phobius"/>
    </source>
</evidence>
<proteinExistence type="predicted"/>
<dbReference type="HOGENOM" id="CLU_1840840_0_0_11"/>
<dbReference type="eggNOG" id="ENOG5032VJ2">
    <property type="taxonomic scope" value="Bacteria"/>
</dbReference>
<keyword evidence="1" id="KW-0472">Membrane</keyword>
<dbReference type="OrthoDB" id="3628158at2"/>
<gene>
    <name evidence="2" type="ordered locus">AMIS_18100</name>
</gene>
<name>I0H1Z3_ACTM4</name>
<dbReference type="AlphaFoldDB" id="I0H1Z3"/>
<keyword evidence="1" id="KW-0812">Transmembrane</keyword>
<dbReference type="Proteomes" id="UP000007882">
    <property type="component" value="Chromosome"/>
</dbReference>
<organism evidence="2 3">
    <name type="scientific">Actinoplanes missouriensis (strain ATCC 14538 / DSM 43046 / CBS 188.64 / JCM 3121 / NBRC 102363 / NCIMB 12654 / NRRL B-3342 / UNCC 431)</name>
    <dbReference type="NCBI Taxonomy" id="512565"/>
    <lineage>
        <taxon>Bacteria</taxon>
        <taxon>Bacillati</taxon>
        <taxon>Actinomycetota</taxon>
        <taxon>Actinomycetes</taxon>
        <taxon>Micromonosporales</taxon>
        <taxon>Micromonosporaceae</taxon>
        <taxon>Actinoplanes</taxon>
    </lineage>
</organism>
<dbReference type="KEGG" id="ams:AMIS_18100"/>
<evidence type="ECO:0000313" key="2">
    <source>
        <dbReference type="EMBL" id="BAL87030.1"/>
    </source>
</evidence>
<evidence type="ECO:0000313" key="3">
    <source>
        <dbReference type="Proteomes" id="UP000007882"/>
    </source>
</evidence>
<dbReference type="RefSeq" id="WP_014441927.1">
    <property type="nucleotide sequence ID" value="NC_017093.1"/>
</dbReference>
<dbReference type="EMBL" id="AP012319">
    <property type="protein sequence ID" value="BAL87030.1"/>
    <property type="molecule type" value="Genomic_DNA"/>
</dbReference>
<dbReference type="PATRIC" id="fig|512565.3.peg.1822"/>
<evidence type="ECO:0008006" key="4">
    <source>
        <dbReference type="Google" id="ProtNLM"/>
    </source>
</evidence>
<accession>I0H1Z3</accession>
<feature type="transmembrane region" description="Helical" evidence="1">
    <location>
        <begin position="7"/>
        <end position="27"/>
    </location>
</feature>
<protein>
    <recommendedName>
        <fullName evidence="4">DUF732 domain-containing protein</fullName>
    </recommendedName>
</protein>
<sequence length="139" mass="14405">MIKNNTVLYVTAGVLVLVLAVISLLTFHSAEENAEATAQAEQLREELLAAGIAAPPADQIAAVLGDDGGAVCLDPGNALRRGILLQQLTNGAAGPGQRPVIADAKVVQGQVLIMSIYCPDTLAAFRQVVDDLKFAKVAS</sequence>
<keyword evidence="3" id="KW-1185">Reference proteome</keyword>
<dbReference type="STRING" id="512565.AMIS_18100"/>
<keyword evidence="1" id="KW-1133">Transmembrane helix</keyword>
<reference evidence="2 3" key="1">
    <citation type="submission" date="2012-02" db="EMBL/GenBank/DDBJ databases">
        <title>Complete genome sequence of Actinoplanes missouriensis 431 (= NBRC 102363).</title>
        <authorList>
            <person name="Ohnishi Y."/>
            <person name="Ishikawa J."/>
            <person name="Sekine M."/>
            <person name="Hosoyama A."/>
            <person name="Harada T."/>
            <person name="Narita H."/>
            <person name="Hata T."/>
            <person name="Konno Y."/>
            <person name="Tutikane K."/>
            <person name="Fujita N."/>
            <person name="Horinouchi S."/>
            <person name="Hayakawa M."/>
        </authorList>
    </citation>
    <scope>NUCLEOTIDE SEQUENCE [LARGE SCALE GENOMIC DNA]</scope>
    <source>
        <strain evidence="3">ATCC 14538 / DSM 43046 / CBS 188.64 / JCM 3121 / NBRC 102363 / NCIMB 12654 / NRRL B-3342 / UNCC 431</strain>
    </source>
</reference>